<dbReference type="EMBL" id="BJYU01000038">
    <property type="protein sequence ID" value="GEO15213.1"/>
    <property type="molecule type" value="Genomic_DNA"/>
</dbReference>
<feature type="compositionally biased region" description="Basic and acidic residues" evidence="1">
    <location>
        <begin position="50"/>
        <end position="61"/>
    </location>
</feature>
<protein>
    <recommendedName>
        <fullName evidence="4">Mechanosensitive ion channel protein MscS</fullName>
    </recommendedName>
</protein>
<comment type="caution">
    <text evidence="2">The sequence shown here is derived from an EMBL/GenBank/DDBJ whole genome shotgun (WGS) entry which is preliminary data.</text>
</comment>
<gene>
    <name evidence="2" type="ORF">MAE02_29090</name>
</gene>
<feature type="compositionally biased region" description="Basic and acidic residues" evidence="1">
    <location>
        <begin position="30"/>
        <end position="39"/>
    </location>
</feature>
<accession>A0A512BT98</accession>
<reference evidence="2 3" key="1">
    <citation type="submission" date="2019-07" db="EMBL/GenBank/DDBJ databases">
        <title>Whole genome shotgun sequence of Microvirga aerophila NBRC 106136.</title>
        <authorList>
            <person name="Hosoyama A."/>
            <person name="Uohara A."/>
            <person name="Ohji S."/>
            <person name="Ichikawa N."/>
        </authorList>
    </citation>
    <scope>NUCLEOTIDE SEQUENCE [LARGE SCALE GENOMIC DNA]</scope>
    <source>
        <strain evidence="2 3">NBRC 106136</strain>
    </source>
</reference>
<evidence type="ECO:0000313" key="3">
    <source>
        <dbReference type="Proteomes" id="UP000321085"/>
    </source>
</evidence>
<keyword evidence="3" id="KW-1185">Reference proteome</keyword>
<sequence length="67" mass="7473">MKQALTAAGIDLPYPTNVVLLHDQTEEADGDRRRQREGWPPEVDPAPSRHMNEVVVDEKNRPARAGA</sequence>
<feature type="region of interest" description="Disordered" evidence="1">
    <location>
        <begin position="24"/>
        <end position="67"/>
    </location>
</feature>
<evidence type="ECO:0000256" key="1">
    <source>
        <dbReference type="SAM" id="MobiDB-lite"/>
    </source>
</evidence>
<dbReference type="AlphaFoldDB" id="A0A512BT98"/>
<dbReference type="Proteomes" id="UP000321085">
    <property type="component" value="Unassembled WGS sequence"/>
</dbReference>
<proteinExistence type="predicted"/>
<evidence type="ECO:0008006" key="4">
    <source>
        <dbReference type="Google" id="ProtNLM"/>
    </source>
</evidence>
<name>A0A512BT98_9HYPH</name>
<evidence type="ECO:0000313" key="2">
    <source>
        <dbReference type="EMBL" id="GEO15213.1"/>
    </source>
</evidence>
<organism evidence="2 3">
    <name type="scientific">Microvirga aerophila</name>
    <dbReference type="NCBI Taxonomy" id="670291"/>
    <lineage>
        <taxon>Bacteria</taxon>
        <taxon>Pseudomonadati</taxon>
        <taxon>Pseudomonadota</taxon>
        <taxon>Alphaproteobacteria</taxon>
        <taxon>Hyphomicrobiales</taxon>
        <taxon>Methylobacteriaceae</taxon>
        <taxon>Microvirga</taxon>
    </lineage>
</organism>